<comment type="caution">
    <text evidence="1">The sequence shown here is derived from an EMBL/GenBank/DDBJ whole genome shotgun (WGS) entry which is preliminary data.</text>
</comment>
<dbReference type="EMBL" id="VUJX02000017">
    <property type="protein sequence ID" value="KAL0929417.1"/>
    <property type="molecule type" value="Genomic_DNA"/>
</dbReference>
<proteinExistence type="predicted"/>
<evidence type="ECO:0000313" key="1">
    <source>
        <dbReference type="EMBL" id="KAL0929417.1"/>
    </source>
</evidence>
<accession>A0ACC3YC79</accession>
<organism evidence="1 2">
    <name type="scientific">Colletotrichum truncatum</name>
    <name type="common">Anthracnose fungus</name>
    <name type="synonym">Colletotrichum capsici</name>
    <dbReference type="NCBI Taxonomy" id="5467"/>
    <lineage>
        <taxon>Eukaryota</taxon>
        <taxon>Fungi</taxon>
        <taxon>Dikarya</taxon>
        <taxon>Ascomycota</taxon>
        <taxon>Pezizomycotina</taxon>
        <taxon>Sordariomycetes</taxon>
        <taxon>Hypocreomycetidae</taxon>
        <taxon>Glomerellales</taxon>
        <taxon>Glomerellaceae</taxon>
        <taxon>Colletotrichum</taxon>
        <taxon>Colletotrichum truncatum species complex</taxon>
    </lineage>
</organism>
<evidence type="ECO:0000313" key="2">
    <source>
        <dbReference type="Proteomes" id="UP000805649"/>
    </source>
</evidence>
<name>A0ACC3YC79_COLTU</name>
<gene>
    <name evidence="1" type="ORF">CTRU02_215583</name>
</gene>
<dbReference type="Proteomes" id="UP000805649">
    <property type="component" value="Unassembled WGS sequence"/>
</dbReference>
<reference evidence="1 2" key="1">
    <citation type="journal article" date="2020" name="Phytopathology">
        <title>Genome Sequence Resources of Colletotrichum truncatum, C. plurivorum, C. musicola, and C. sojae: Four Species Pathogenic to Soybean (Glycine max).</title>
        <authorList>
            <person name="Rogerio F."/>
            <person name="Boufleur T.R."/>
            <person name="Ciampi-Guillardi M."/>
            <person name="Sukno S.A."/>
            <person name="Thon M.R."/>
            <person name="Massola Junior N.S."/>
            <person name="Baroncelli R."/>
        </authorList>
    </citation>
    <scope>NUCLEOTIDE SEQUENCE [LARGE SCALE GENOMIC DNA]</scope>
    <source>
        <strain evidence="1 2">CMES1059</strain>
    </source>
</reference>
<protein>
    <submittedName>
        <fullName evidence="1">AC transposable element-derived protein 4</fullName>
    </submittedName>
</protein>
<sequence>MSSSDSDASNASGASKASVKSTIYVEILPEDLDTACNAGCTPERCDSRSVRPREAPAVERGPPGSFIPFDVPARPREIRGLPAAPLDIYFRYVPRDLVEK</sequence>
<keyword evidence="2" id="KW-1185">Reference proteome</keyword>